<dbReference type="Proteomes" id="UP001152622">
    <property type="component" value="Chromosome 5"/>
</dbReference>
<dbReference type="AlphaFoldDB" id="A0A9Q1FLD9"/>
<comment type="caution">
    <text evidence="2">The sequence shown here is derived from an EMBL/GenBank/DDBJ whole genome shotgun (WGS) entry which is preliminary data.</text>
</comment>
<protein>
    <submittedName>
        <fullName evidence="2">Uncharacterized protein</fullName>
    </submittedName>
</protein>
<evidence type="ECO:0000313" key="3">
    <source>
        <dbReference type="Proteomes" id="UP001152622"/>
    </source>
</evidence>
<evidence type="ECO:0000256" key="1">
    <source>
        <dbReference type="SAM" id="MobiDB-lite"/>
    </source>
</evidence>
<proteinExistence type="predicted"/>
<name>A0A9Q1FLD9_SYNKA</name>
<sequence length="100" mass="10400">MMTYATGPLQRGGGRQRCSVTSHTAPAAVPHSCTTPPPNSPKRHSEADYTTEALGAFLGDCACRTALRIRSCGMNLHRTHGLLLCGPPVGSPAVEGVSAQ</sequence>
<accession>A0A9Q1FLD9</accession>
<keyword evidence="3" id="KW-1185">Reference proteome</keyword>
<dbReference type="EMBL" id="JAINUF010000005">
    <property type="protein sequence ID" value="KAJ8360822.1"/>
    <property type="molecule type" value="Genomic_DNA"/>
</dbReference>
<evidence type="ECO:0000313" key="2">
    <source>
        <dbReference type="EMBL" id="KAJ8360822.1"/>
    </source>
</evidence>
<organism evidence="2 3">
    <name type="scientific">Synaphobranchus kaupii</name>
    <name type="common">Kaup's arrowtooth eel</name>
    <dbReference type="NCBI Taxonomy" id="118154"/>
    <lineage>
        <taxon>Eukaryota</taxon>
        <taxon>Metazoa</taxon>
        <taxon>Chordata</taxon>
        <taxon>Craniata</taxon>
        <taxon>Vertebrata</taxon>
        <taxon>Euteleostomi</taxon>
        <taxon>Actinopterygii</taxon>
        <taxon>Neopterygii</taxon>
        <taxon>Teleostei</taxon>
        <taxon>Anguilliformes</taxon>
        <taxon>Synaphobranchidae</taxon>
        <taxon>Synaphobranchus</taxon>
    </lineage>
</organism>
<gene>
    <name evidence="2" type="ORF">SKAU_G00173470</name>
</gene>
<feature type="region of interest" description="Disordered" evidence="1">
    <location>
        <begin position="1"/>
        <end position="47"/>
    </location>
</feature>
<reference evidence="2" key="1">
    <citation type="journal article" date="2023" name="Science">
        <title>Genome structures resolve the early diversification of teleost fishes.</title>
        <authorList>
            <person name="Parey E."/>
            <person name="Louis A."/>
            <person name="Montfort J."/>
            <person name="Bouchez O."/>
            <person name="Roques C."/>
            <person name="Iampietro C."/>
            <person name="Lluch J."/>
            <person name="Castinel A."/>
            <person name="Donnadieu C."/>
            <person name="Desvignes T."/>
            <person name="Floi Bucao C."/>
            <person name="Jouanno E."/>
            <person name="Wen M."/>
            <person name="Mejri S."/>
            <person name="Dirks R."/>
            <person name="Jansen H."/>
            <person name="Henkel C."/>
            <person name="Chen W.J."/>
            <person name="Zahm M."/>
            <person name="Cabau C."/>
            <person name="Klopp C."/>
            <person name="Thompson A.W."/>
            <person name="Robinson-Rechavi M."/>
            <person name="Braasch I."/>
            <person name="Lecointre G."/>
            <person name="Bobe J."/>
            <person name="Postlethwait J.H."/>
            <person name="Berthelot C."/>
            <person name="Roest Crollius H."/>
            <person name="Guiguen Y."/>
        </authorList>
    </citation>
    <scope>NUCLEOTIDE SEQUENCE</scope>
    <source>
        <strain evidence="2">WJC10195</strain>
    </source>
</reference>